<gene>
    <name evidence="1" type="ORF">FPHYL_9438</name>
</gene>
<evidence type="ECO:0000313" key="1">
    <source>
        <dbReference type="EMBL" id="KAF5550167.1"/>
    </source>
</evidence>
<keyword evidence="2" id="KW-1185">Reference proteome</keyword>
<protein>
    <submittedName>
        <fullName evidence="1">TPR</fullName>
    </submittedName>
</protein>
<sequence length="282" mass="31474">MASRDTPYMQERILEGLATALYQRFLAANNRNDLDGAIVLGLQAVDLKAYMSCSVRAQYTTDLVLALSCFFTYGIPTDIDEPVRLAQEAITMAQDGGRSEHLAWHFCGLAIALRGRFSATGNPKGLIKTISLGQCAVDMTSEDDPRRAFYLIIYATALHFRYLYTSKMADLSSCIEIGLEAWYLSSRGAMAGDYHNQMICAGNVAKFLQDRYLLEGQAFDLERAMEFQRLVKSRRLIFGKGEPYSFFVKHEGSRNTGAAPHTPRMERKGVSLNDVQLSALSF</sequence>
<organism evidence="1 2">
    <name type="scientific">Fusarium phyllophilum</name>
    <dbReference type="NCBI Taxonomy" id="47803"/>
    <lineage>
        <taxon>Eukaryota</taxon>
        <taxon>Fungi</taxon>
        <taxon>Dikarya</taxon>
        <taxon>Ascomycota</taxon>
        <taxon>Pezizomycotina</taxon>
        <taxon>Sordariomycetes</taxon>
        <taxon>Hypocreomycetidae</taxon>
        <taxon>Hypocreales</taxon>
        <taxon>Nectriaceae</taxon>
        <taxon>Fusarium</taxon>
        <taxon>Fusarium fujikuroi species complex</taxon>
    </lineage>
</organism>
<dbReference type="EMBL" id="JAAOAQ010000391">
    <property type="protein sequence ID" value="KAF5550167.1"/>
    <property type="molecule type" value="Genomic_DNA"/>
</dbReference>
<evidence type="ECO:0000313" key="2">
    <source>
        <dbReference type="Proteomes" id="UP000582016"/>
    </source>
</evidence>
<name>A0A8H5J8A6_9HYPO</name>
<proteinExistence type="predicted"/>
<comment type="caution">
    <text evidence="1">The sequence shown here is derived from an EMBL/GenBank/DDBJ whole genome shotgun (WGS) entry which is preliminary data.</text>
</comment>
<dbReference type="AlphaFoldDB" id="A0A8H5J8A6"/>
<reference evidence="1 2" key="1">
    <citation type="submission" date="2020-05" db="EMBL/GenBank/DDBJ databases">
        <title>Identification and distribution of gene clusters putatively required for synthesis of sphingolipid metabolism inhibitors in phylogenetically diverse species of the filamentous fungus Fusarium.</title>
        <authorList>
            <person name="Kim H.-S."/>
            <person name="Busman M."/>
            <person name="Brown D.W."/>
            <person name="Divon H."/>
            <person name="Uhlig S."/>
            <person name="Proctor R.H."/>
        </authorList>
    </citation>
    <scope>NUCLEOTIDE SEQUENCE [LARGE SCALE GENOMIC DNA]</scope>
    <source>
        <strain evidence="1 2">NRRL 13617</strain>
    </source>
</reference>
<accession>A0A8H5J8A6</accession>
<dbReference type="Proteomes" id="UP000582016">
    <property type="component" value="Unassembled WGS sequence"/>
</dbReference>
<dbReference type="OrthoDB" id="9991317at2759"/>